<evidence type="ECO:0000259" key="1">
    <source>
        <dbReference type="Pfam" id="PF18723"/>
    </source>
</evidence>
<dbReference type="InterPro" id="IPR040684">
    <property type="entry name" value="HMUDK_hel"/>
</dbReference>
<dbReference type="AlphaFoldDB" id="A0A381XV26"/>
<accession>A0A381XV26</accession>
<sequence>MNTKTKHPYQNALDGLSISDPVQAFYSWCIERESIRKKRKAGDPFPWTSDPVFQKGRFLNVFREDDKGTKAVLRFADKTETQSDLIHALFFARWCNRDTTLNALEPDILKSPSVLRKALTEEVQVPWQSDVYPVVPAKWDGRVFNRMEACIEMFPKSIGFIENCILESGGSVVIANTKINAQLKMTNDFPIFMALVDLALFRSDLISPDSPVPTGIGAEPYLNILQQHLHCSNHQEVADKMIEFQSVYWPESKRKFTPIDIEYLSCECRKYYSYINGTKKFEGKNLFCQPAL</sequence>
<feature type="domain" description="5-hmdU DNA kinase helical" evidence="1">
    <location>
        <begin position="22"/>
        <end position="108"/>
    </location>
</feature>
<evidence type="ECO:0000313" key="2">
    <source>
        <dbReference type="EMBL" id="SVA68322.1"/>
    </source>
</evidence>
<name>A0A381XV26_9ZZZZ</name>
<protein>
    <recommendedName>
        <fullName evidence="1">5-hmdU DNA kinase helical domain-containing protein</fullName>
    </recommendedName>
</protein>
<gene>
    <name evidence="2" type="ORF">METZ01_LOCUS121176</name>
</gene>
<dbReference type="Pfam" id="PF18723">
    <property type="entry name" value="HMUDK_hel"/>
    <property type="match status" value="1"/>
</dbReference>
<proteinExistence type="predicted"/>
<organism evidence="2">
    <name type="scientific">marine metagenome</name>
    <dbReference type="NCBI Taxonomy" id="408172"/>
    <lineage>
        <taxon>unclassified sequences</taxon>
        <taxon>metagenomes</taxon>
        <taxon>ecological metagenomes</taxon>
    </lineage>
</organism>
<reference evidence="2" key="1">
    <citation type="submission" date="2018-05" db="EMBL/GenBank/DDBJ databases">
        <authorList>
            <person name="Lanie J.A."/>
            <person name="Ng W.-L."/>
            <person name="Kazmierczak K.M."/>
            <person name="Andrzejewski T.M."/>
            <person name="Davidsen T.M."/>
            <person name="Wayne K.J."/>
            <person name="Tettelin H."/>
            <person name="Glass J.I."/>
            <person name="Rusch D."/>
            <person name="Podicherti R."/>
            <person name="Tsui H.-C.T."/>
            <person name="Winkler M.E."/>
        </authorList>
    </citation>
    <scope>NUCLEOTIDE SEQUENCE</scope>
</reference>
<dbReference type="EMBL" id="UINC01016404">
    <property type="protein sequence ID" value="SVA68322.1"/>
    <property type="molecule type" value="Genomic_DNA"/>
</dbReference>